<organism evidence="1 2">
    <name type="scientific">Globodera rostochiensis</name>
    <name type="common">Golden nematode worm</name>
    <name type="synonym">Heterodera rostochiensis</name>
    <dbReference type="NCBI Taxonomy" id="31243"/>
    <lineage>
        <taxon>Eukaryota</taxon>
        <taxon>Metazoa</taxon>
        <taxon>Ecdysozoa</taxon>
        <taxon>Nematoda</taxon>
        <taxon>Chromadorea</taxon>
        <taxon>Rhabditida</taxon>
        <taxon>Tylenchina</taxon>
        <taxon>Tylenchomorpha</taxon>
        <taxon>Tylenchoidea</taxon>
        <taxon>Heteroderidae</taxon>
        <taxon>Heteroderinae</taxon>
        <taxon>Globodera</taxon>
    </lineage>
</organism>
<sequence>MDDGCPWSCIVIDLLDVGKYSMVPIKQLNGHHLFRRFVHFLLFRLRCLVHLFRTSHDMETLYYNRIVLPIAHIYGFTGQLLKGADINNRIFSSVYLAGRIPIISALIGELENEFNTFIVEMKLENMVFKMKNDIHQVLLVLSCESAIGLLRKELSAKIKMMTLQLDYKQYLNVYVYERFGHKLKWYSGRIIDKFHQMKSETNAIKRQLKNLYDSVEYAVFEIKNSILHLLDLLCDQAKMELFELHDKLNEIHAEDGDGQTLTIHLILKINKIVDGAVNVYKQLQDGFSCNNMPRETIEFQRQVREQQELAREMQEFELAHNTLPTLNDVKQILRTKFLNPTDVEEIVATEKDIVKRAYEMPQLD</sequence>
<proteinExistence type="predicted"/>
<dbReference type="WBParaSite" id="Gr19_v10_g2145.t1">
    <property type="protein sequence ID" value="Gr19_v10_g2145.t1"/>
    <property type="gene ID" value="Gr19_v10_g2145"/>
</dbReference>
<accession>A0A914HJU7</accession>
<keyword evidence="1" id="KW-1185">Reference proteome</keyword>
<name>A0A914HJU7_GLORO</name>
<dbReference type="AlphaFoldDB" id="A0A914HJU7"/>
<dbReference type="Proteomes" id="UP000887572">
    <property type="component" value="Unplaced"/>
</dbReference>
<reference evidence="2" key="1">
    <citation type="submission" date="2022-11" db="UniProtKB">
        <authorList>
            <consortium name="WormBaseParasite"/>
        </authorList>
    </citation>
    <scope>IDENTIFICATION</scope>
</reference>
<protein>
    <submittedName>
        <fullName evidence="2">Uncharacterized protein</fullName>
    </submittedName>
</protein>
<evidence type="ECO:0000313" key="2">
    <source>
        <dbReference type="WBParaSite" id="Gr19_v10_g2145.t1"/>
    </source>
</evidence>
<evidence type="ECO:0000313" key="1">
    <source>
        <dbReference type="Proteomes" id="UP000887572"/>
    </source>
</evidence>